<keyword evidence="1" id="KW-0539">Nucleus</keyword>
<dbReference type="PANTHER" id="PTHR47784:SF5">
    <property type="entry name" value="STEROL UPTAKE CONTROL PROTEIN 2"/>
    <property type="match status" value="1"/>
</dbReference>
<dbReference type="EMBL" id="LFRF01000004">
    <property type="protein sequence ID" value="KND93369.1"/>
    <property type="molecule type" value="Genomic_DNA"/>
</dbReference>
<dbReference type="Pfam" id="PF00172">
    <property type="entry name" value="Zn_clus"/>
    <property type="match status" value="1"/>
</dbReference>
<proteinExistence type="predicted"/>
<accession>A0A0L0NH31</accession>
<dbReference type="InterPro" id="IPR001138">
    <property type="entry name" value="Zn2Cys6_DnaBD"/>
</dbReference>
<comment type="caution">
    <text evidence="4">The sequence shown here is derived from an EMBL/GenBank/DDBJ whole genome shotgun (WGS) entry which is preliminary data.</text>
</comment>
<feature type="domain" description="Zn(2)-C6 fungal-type" evidence="3">
    <location>
        <begin position="22"/>
        <end position="49"/>
    </location>
</feature>
<dbReference type="AlphaFoldDB" id="A0A0L0NH31"/>
<keyword evidence="5" id="KW-1185">Reference proteome</keyword>
<dbReference type="Pfam" id="PF11951">
    <property type="entry name" value="Fungal_trans_2"/>
    <property type="match status" value="1"/>
</dbReference>
<reference evidence="4 5" key="1">
    <citation type="journal article" date="2015" name="BMC Genomics">
        <title>The genome of the truffle-parasite Tolypocladium ophioglossoides and the evolution of antifungal peptaibiotics.</title>
        <authorList>
            <person name="Quandt C.A."/>
            <person name="Bushley K.E."/>
            <person name="Spatafora J.W."/>
        </authorList>
    </citation>
    <scope>NUCLEOTIDE SEQUENCE [LARGE SCALE GENOMIC DNA]</scope>
    <source>
        <strain evidence="4 5">CBS 100239</strain>
    </source>
</reference>
<dbReference type="GO" id="GO:0001228">
    <property type="term" value="F:DNA-binding transcription activator activity, RNA polymerase II-specific"/>
    <property type="evidence" value="ECO:0007669"/>
    <property type="project" value="TreeGrafter"/>
</dbReference>
<dbReference type="CDD" id="cd00067">
    <property type="entry name" value="GAL4"/>
    <property type="match status" value="1"/>
</dbReference>
<organism evidence="4 5">
    <name type="scientific">Tolypocladium ophioglossoides (strain CBS 100239)</name>
    <name type="common">Snaketongue truffleclub</name>
    <name type="synonym">Elaphocordyceps ophioglossoides</name>
    <dbReference type="NCBI Taxonomy" id="1163406"/>
    <lineage>
        <taxon>Eukaryota</taxon>
        <taxon>Fungi</taxon>
        <taxon>Dikarya</taxon>
        <taxon>Ascomycota</taxon>
        <taxon>Pezizomycotina</taxon>
        <taxon>Sordariomycetes</taxon>
        <taxon>Hypocreomycetidae</taxon>
        <taxon>Hypocreales</taxon>
        <taxon>Ophiocordycipitaceae</taxon>
        <taxon>Tolypocladium</taxon>
    </lineage>
</organism>
<dbReference type="InterPro" id="IPR053157">
    <property type="entry name" value="Sterol_Uptake_Regulator"/>
</dbReference>
<evidence type="ECO:0000256" key="1">
    <source>
        <dbReference type="ARBA" id="ARBA00023242"/>
    </source>
</evidence>
<evidence type="ECO:0000313" key="5">
    <source>
        <dbReference type="Proteomes" id="UP000036947"/>
    </source>
</evidence>
<feature type="region of interest" description="Disordered" evidence="2">
    <location>
        <begin position="1"/>
        <end position="20"/>
    </location>
</feature>
<dbReference type="InterPro" id="IPR021858">
    <property type="entry name" value="Fun_TF"/>
</dbReference>
<dbReference type="STRING" id="1163406.A0A0L0NH31"/>
<evidence type="ECO:0000259" key="3">
    <source>
        <dbReference type="Pfam" id="PF00172"/>
    </source>
</evidence>
<dbReference type="InterPro" id="IPR036864">
    <property type="entry name" value="Zn2-C6_fun-type_DNA-bd_sf"/>
</dbReference>
<dbReference type="Proteomes" id="UP000036947">
    <property type="component" value="Unassembled WGS sequence"/>
</dbReference>
<dbReference type="PANTHER" id="PTHR47784">
    <property type="entry name" value="STEROL UPTAKE CONTROL PROTEIN 2"/>
    <property type="match status" value="1"/>
</dbReference>
<name>A0A0L0NH31_TOLOC</name>
<dbReference type="GO" id="GO:0008270">
    <property type="term" value="F:zinc ion binding"/>
    <property type="evidence" value="ECO:0007669"/>
    <property type="project" value="InterPro"/>
</dbReference>
<sequence length="374" mass="41511">MAASGVANGESRVHVSLTRSGRRRQCNEAKPVCDNCERHRATCFYDRVSPQDISMVPDAPFINGTAEARVAAAIARSNGHPEPDDPPETRERRMVEVRLMHQYVTETGSTVAIDDKTLFMFATLVPKLALESDALLYCLYSLAALHLAVSGEEKGPAAMDAHRKYLSMALREHNKALANICAANADIVCLTSSLFRVCSFTLLQERARHPYEPPVEWLMMNASTSAVVQAAFRIVAGNDQSHIIARKEGRDAEEPWDPEIQDAYETTLSYVGGAVDAARKGEAFEVCRRFIIFPMMVKGRFIELVQEGRARATVLLAYYFALLSLYKHVWWIGEAGADEVRAMAKALTGDWHDMIKWPLEVVQSGKIPPAVKKG</sequence>
<dbReference type="SUPFAM" id="SSF57701">
    <property type="entry name" value="Zn2/Cys6 DNA-binding domain"/>
    <property type="match status" value="1"/>
</dbReference>
<gene>
    <name evidence="4" type="ORF">TOPH_02486</name>
</gene>
<evidence type="ECO:0000256" key="2">
    <source>
        <dbReference type="SAM" id="MobiDB-lite"/>
    </source>
</evidence>
<evidence type="ECO:0000313" key="4">
    <source>
        <dbReference type="EMBL" id="KND93369.1"/>
    </source>
</evidence>
<dbReference type="OrthoDB" id="3546279at2759"/>
<protein>
    <recommendedName>
        <fullName evidence="3">Zn(2)-C6 fungal-type domain-containing protein</fullName>
    </recommendedName>
</protein>